<evidence type="ECO:0000256" key="2">
    <source>
        <dbReference type="ARBA" id="ARBA00022803"/>
    </source>
</evidence>
<evidence type="ECO:0000256" key="4">
    <source>
        <dbReference type="SAM" id="Coils"/>
    </source>
</evidence>
<dbReference type="PROSITE" id="PS51794">
    <property type="entry name" value="DAC"/>
    <property type="match status" value="1"/>
</dbReference>
<dbReference type="InterPro" id="IPR036888">
    <property type="entry name" value="DNA_integrity_DisA_N_sf"/>
</dbReference>
<dbReference type="AlphaFoldDB" id="A0ABD4L8V6"/>
<feature type="repeat" description="TPR" evidence="3">
    <location>
        <begin position="551"/>
        <end position="584"/>
    </location>
</feature>
<dbReference type="PROSITE" id="PS50005">
    <property type="entry name" value="TPR"/>
    <property type="match status" value="4"/>
</dbReference>
<dbReference type="Gene3D" id="1.25.40.10">
    <property type="entry name" value="Tetratricopeptide repeat domain"/>
    <property type="match status" value="2"/>
</dbReference>
<dbReference type="Pfam" id="PF13181">
    <property type="entry name" value="TPR_8"/>
    <property type="match status" value="3"/>
</dbReference>
<evidence type="ECO:0000313" key="6">
    <source>
        <dbReference type="EMBL" id="MBK1607222.1"/>
    </source>
</evidence>
<protein>
    <submittedName>
        <fullName evidence="6">DNA integrity scanning protein DisA nucleotide-binding domain protein</fullName>
    </submittedName>
</protein>
<keyword evidence="2 3" id="KW-0802">TPR repeat</keyword>
<feature type="repeat" description="TPR" evidence="3">
    <location>
        <begin position="619"/>
        <end position="652"/>
    </location>
</feature>
<dbReference type="InterPro" id="IPR003390">
    <property type="entry name" value="DNA_integrity_scan_DisA_N"/>
</dbReference>
<accession>A0ABD4L8V6</accession>
<dbReference type="InterPro" id="IPR050498">
    <property type="entry name" value="Ycf3"/>
</dbReference>
<proteinExistence type="predicted"/>
<dbReference type="Pfam" id="PF00515">
    <property type="entry name" value="TPR_1"/>
    <property type="match status" value="1"/>
</dbReference>
<dbReference type="EMBL" id="JAEFBZ010000001">
    <property type="protein sequence ID" value="MBK1607222.1"/>
    <property type="molecule type" value="Genomic_DNA"/>
</dbReference>
<feature type="domain" description="DAC" evidence="5">
    <location>
        <begin position="361"/>
        <end position="519"/>
    </location>
</feature>
<keyword evidence="1" id="KW-0677">Repeat</keyword>
<feature type="repeat" description="TPR" evidence="3">
    <location>
        <begin position="653"/>
        <end position="686"/>
    </location>
</feature>
<reference evidence="6 7" key="1">
    <citation type="submission" date="2020-12" db="EMBL/GenBank/DDBJ databases">
        <title>Genome assembly for a thermostable protease producing Bacillus cereus MAKP1 strain isolated from chicken gut.</title>
        <authorList>
            <person name="Malaviya A."/>
        </authorList>
    </citation>
    <scope>NUCLEOTIDE SEQUENCE [LARGE SCALE GENOMIC DNA]</scope>
    <source>
        <strain evidence="6 7">MAKP1</strain>
    </source>
</reference>
<evidence type="ECO:0000259" key="5">
    <source>
        <dbReference type="PROSITE" id="PS51794"/>
    </source>
</evidence>
<dbReference type="PANTHER" id="PTHR44858">
    <property type="entry name" value="TETRATRICOPEPTIDE REPEAT PROTEIN 6"/>
    <property type="match status" value="1"/>
</dbReference>
<dbReference type="Pfam" id="PF02457">
    <property type="entry name" value="DAC"/>
    <property type="match status" value="1"/>
</dbReference>
<dbReference type="InterPro" id="IPR048555">
    <property type="entry name" value="DACNH"/>
</dbReference>
<gene>
    <name evidence="6" type="ORF">JCR31_04795</name>
</gene>
<organism evidence="6 7">
    <name type="scientific">Bacillus cereus</name>
    <dbReference type="NCBI Taxonomy" id="1396"/>
    <lineage>
        <taxon>Bacteria</taxon>
        <taxon>Bacillati</taxon>
        <taxon>Bacillota</taxon>
        <taxon>Bacilli</taxon>
        <taxon>Bacillales</taxon>
        <taxon>Bacillaceae</taxon>
        <taxon>Bacillus</taxon>
        <taxon>Bacillus cereus group</taxon>
    </lineage>
</organism>
<evidence type="ECO:0000313" key="7">
    <source>
        <dbReference type="Proteomes" id="UP000613452"/>
    </source>
</evidence>
<dbReference type="InterPro" id="IPR019734">
    <property type="entry name" value="TPR_rpt"/>
</dbReference>
<dbReference type="SUPFAM" id="SSF48452">
    <property type="entry name" value="TPR-like"/>
    <property type="match status" value="1"/>
</dbReference>
<dbReference type="Pfam" id="PF21750">
    <property type="entry name" value="DACNH"/>
    <property type="match status" value="1"/>
</dbReference>
<sequence>MIELVLNDLVKLTKQLEDLISKYIKGLNSTVSTHIEIYDIDTNGDDINPKVKEFVENNISTASLLSGKKELDKNIDTINRMLDRESISEKREEVRVGEESLLNYVNFLSNEEKIYMCFIRFSGFEDNVLSLYKEKANPFIKETLKYSFLNFLIHQIYADLREGKYEQLKEGNREDYLASKGREFMRNLLADISGEDHSKRDVGIYGNDLFDEFNYISTLNYEGGSISAKLLLVNKTEIDTHINFYIKLEKPISFDQHRRIRKLLETSDKRTFLIGDHEKIYGLGTLRDYELLKSKPVFLIDFMGKFEYKINIVIMKRDVITNIEDGSIENVKWRLYEHPILFIRYGTPNLRENKFSDIKLSGKLQKIFGDKIEPQNKEKLVSLVKYAVNQKSGTIVVLTTTETAEKEIDKLENEAIRINRTNLLSKSKYELKNIIERITCIDGALYLDVKGNCYAIGVILDGAAEKNLGDSSRGARYNSAIRYANKKGLKDNCVIIVISEDGMVDIIPNSEENEEKLNQLVNQLMDLINKNQFKEALQLISKKTPNINKSAQIYYLEGFLYEKLHNYDQALIMYSNSIELNKDYASAYNNRGCVYNMKKEYNHAIREFTKTIELDPNKEVAYGNRAYVYAILEKYEKAEMDYTKAIELGPQNEINYKCRGDVYVKLKEYTKAEMDYNEAIKLNNDYQEAISAKEELVKHIESISN</sequence>
<dbReference type="Proteomes" id="UP000613452">
    <property type="component" value="Unassembled WGS sequence"/>
</dbReference>
<dbReference type="PANTHER" id="PTHR44858:SF1">
    <property type="entry name" value="UDP-N-ACETYLGLUCOSAMINE--PEPTIDE N-ACETYLGLUCOSAMINYLTRANSFERASE SPINDLY-RELATED"/>
    <property type="match status" value="1"/>
</dbReference>
<feature type="repeat" description="TPR" evidence="3">
    <location>
        <begin position="585"/>
        <end position="618"/>
    </location>
</feature>
<dbReference type="InterPro" id="IPR011990">
    <property type="entry name" value="TPR-like_helical_dom_sf"/>
</dbReference>
<dbReference type="SMART" id="SM00028">
    <property type="entry name" value="TPR"/>
    <property type="match status" value="4"/>
</dbReference>
<evidence type="ECO:0000256" key="3">
    <source>
        <dbReference type="PROSITE-ProRule" id="PRU00339"/>
    </source>
</evidence>
<feature type="coiled-coil region" evidence="4">
    <location>
        <begin position="510"/>
        <end position="537"/>
    </location>
</feature>
<dbReference type="Gene3D" id="3.40.1700.10">
    <property type="entry name" value="DNA integrity scanning protein, DisA, N-terminal domain"/>
    <property type="match status" value="1"/>
</dbReference>
<dbReference type="PROSITE" id="PS50293">
    <property type="entry name" value="TPR_REGION"/>
    <property type="match status" value="1"/>
</dbReference>
<evidence type="ECO:0000256" key="1">
    <source>
        <dbReference type="ARBA" id="ARBA00022737"/>
    </source>
</evidence>
<comment type="caution">
    <text evidence="6">The sequence shown here is derived from an EMBL/GenBank/DDBJ whole genome shotgun (WGS) entry which is preliminary data.</text>
</comment>
<name>A0ABD4L8V6_BACCE</name>
<dbReference type="RefSeq" id="WP_200152077.1">
    <property type="nucleotide sequence ID" value="NZ_JAEFBZ010000001.1"/>
</dbReference>
<keyword evidence="4" id="KW-0175">Coiled coil</keyword>